<accession>A0A023W703</accession>
<keyword evidence="2" id="KW-1185">Reference proteome</keyword>
<organism evidence="1 2">
    <name type="scientific">Mycobacterium phage Phantastic</name>
    <dbReference type="NCBI Taxonomy" id="1486426"/>
    <lineage>
        <taxon>Viruses</taxon>
        <taxon>Duplodnaviria</taxon>
        <taxon>Heunggongvirae</taxon>
        <taxon>Uroviricota</taxon>
        <taxon>Caudoviricetes</taxon>
        <taxon>Veracruzvirus</taxon>
        <taxon>Veracruzvirus phantastic</taxon>
    </lineage>
</organism>
<gene>
    <name evidence="1" type="primary">76</name>
    <name evidence="1" type="ORF">PBI_PHANTASTIC_76</name>
</gene>
<dbReference type="OrthoDB" id="28347at10239"/>
<dbReference type="KEGG" id="vg:19488265"/>
<reference evidence="1 2" key="1">
    <citation type="submission" date="2014-02" db="EMBL/GenBank/DDBJ databases">
        <authorList>
            <person name="Meadows H.N."/>
            <person name="Fisher J.N.B."/>
            <person name="Gardner A.V."/>
            <person name="Merrill B.D."/>
            <person name="Hartmann K.A."/>
            <person name="Bailey M.E."/>
            <person name="Beckstead A.P."/>
            <person name="Deus L.M."/>
            <person name="Earl A.S."/>
            <person name="Easter R.A."/>
            <person name="Gibby P.D."/>
            <person name="Graves K.A."/>
            <person name="Ayer P.A."/>
            <person name="Heiner M.E."/>
            <person name="Herring J.A."/>
            <person name="Jaen A.D."/>
            <person name="Liu J.E."/>
            <person name="Manci A.M."/>
            <person name="Nielsen D.A."/>
            <person name="Paz H.C."/>
            <person name="Sabin N.R."/>
            <person name="Solomon M.B."/>
            <person name="Sutter R.A."/>
            <person name="Wake B.N."/>
            <person name="Willyerd H.J."/>
            <person name="Zimmerman L.J."/>
            <person name="Breakwell D.P."/>
            <person name="Burnett S.H."/>
            <person name="Grose J.H."/>
            <person name="Bradley K.W."/>
            <person name="Clarke D.Q."/>
            <person name="Lewis M.F."/>
            <person name="Barker L.P."/>
            <person name="Bailey C."/>
            <person name="Asai D.J."/>
            <person name="Garber M.L."/>
            <person name="Bowman C.A."/>
            <person name="Russell D.A."/>
            <person name="Pope W.H."/>
            <person name="Jacobs-Sera D."/>
            <person name="Hendrix R.W."/>
            <person name="Hatfull G.F."/>
        </authorList>
    </citation>
    <scope>NUCLEOTIDE SEQUENCE [LARGE SCALE GENOMIC DNA]</scope>
</reference>
<dbReference type="Proteomes" id="UP000024443">
    <property type="component" value="Segment"/>
</dbReference>
<protein>
    <submittedName>
        <fullName evidence="1">Uncharacterized protein</fullName>
    </submittedName>
</protein>
<dbReference type="GeneID" id="19488265"/>
<dbReference type="RefSeq" id="YP_009032561.1">
    <property type="nucleotide sequence ID" value="NC_024148.1"/>
</dbReference>
<evidence type="ECO:0000313" key="2">
    <source>
        <dbReference type="Proteomes" id="UP000024443"/>
    </source>
</evidence>
<dbReference type="EMBL" id="KJ510415">
    <property type="protein sequence ID" value="AHY27139.1"/>
    <property type="molecule type" value="Genomic_DNA"/>
</dbReference>
<name>A0A023W703_9CAUD</name>
<evidence type="ECO:0000313" key="1">
    <source>
        <dbReference type="EMBL" id="AHY27139.1"/>
    </source>
</evidence>
<sequence>MYVDDMELDEALEWESELADSDDPQDQMDLEDIRARIEELQA</sequence>
<proteinExistence type="predicted"/>